<dbReference type="RefSeq" id="WP_170842425.1">
    <property type="nucleotide sequence ID" value="NZ_FNIT01000001.1"/>
</dbReference>
<dbReference type="InterPro" id="IPR027417">
    <property type="entry name" value="P-loop_NTPase"/>
</dbReference>
<dbReference type="InterPro" id="IPR003593">
    <property type="entry name" value="AAA+_ATPase"/>
</dbReference>
<feature type="domain" description="Mop" evidence="12">
    <location>
        <begin position="296"/>
        <end position="363"/>
    </location>
</feature>
<dbReference type="GO" id="GO:0140359">
    <property type="term" value="F:ABC-type transporter activity"/>
    <property type="evidence" value="ECO:0007669"/>
    <property type="project" value="InterPro"/>
</dbReference>
<accession>A0A1H0CMM3</accession>
<evidence type="ECO:0000256" key="1">
    <source>
        <dbReference type="ARBA" id="ARBA00005417"/>
    </source>
</evidence>
<comment type="similarity">
    <text evidence="1">Belongs to the ABC transporter superfamily.</text>
</comment>
<feature type="domain" description="ABC transporter" evidence="11">
    <location>
        <begin position="3"/>
        <end position="237"/>
    </location>
</feature>
<dbReference type="InterPro" id="IPR017871">
    <property type="entry name" value="ABC_transporter-like_CS"/>
</dbReference>
<keyword evidence="4 10" id="KW-0500">Molybdenum</keyword>
<dbReference type="SUPFAM" id="SSF52540">
    <property type="entry name" value="P-loop containing nucleoside triphosphate hydrolases"/>
    <property type="match status" value="1"/>
</dbReference>
<evidence type="ECO:0000256" key="5">
    <source>
        <dbReference type="ARBA" id="ARBA00022519"/>
    </source>
</evidence>
<dbReference type="InterPro" id="IPR004606">
    <property type="entry name" value="Mop_domain"/>
</dbReference>
<keyword evidence="3" id="KW-1003">Cell membrane</keyword>
<dbReference type="InterPro" id="IPR011868">
    <property type="entry name" value="ModC_ABC_ATP-bd"/>
</dbReference>
<evidence type="ECO:0000256" key="9">
    <source>
        <dbReference type="ARBA" id="ARBA00023136"/>
    </source>
</evidence>
<dbReference type="SMART" id="SM00382">
    <property type="entry name" value="AAA"/>
    <property type="match status" value="1"/>
</dbReference>
<dbReference type="InterPro" id="IPR050334">
    <property type="entry name" value="Molybdenum_import_ModC"/>
</dbReference>
<evidence type="ECO:0000256" key="7">
    <source>
        <dbReference type="ARBA" id="ARBA00022840"/>
    </source>
</evidence>
<keyword evidence="2" id="KW-0813">Transport</keyword>
<dbReference type="Pfam" id="PF03459">
    <property type="entry name" value="TOBE"/>
    <property type="match status" value="1"/>
</dbReference>
<dbReference type="Pfam" id="PF00005">
    <property type="entry name" value="ABC_tran"/>
    <property type="match status" value="1"/>
</dbReference>
<dbReference type="SUPFAM" id="SSF50331">
    <property type="entry name" value="MOP-like"/>
    <property type="match status" value="1"/>
</dbReference>
<evidence type="ECO:0000256" key="4">
    <source>
        <dbReference type="ARBA" id="ARBA00022505"/>
    </source>
</evidence>
<dbReference type="Gene3D" id="3.40.50.300">
    <property type="entry name" value="P-loop containing nucleotide triphosphate hydrolases"/>
    <property type="match status" value="1"/>
</dbReference>
<name>A0A1H0CMM3_9HYPH</name>
<dbReference type="InterPro" id="IPR003439">
    <property type="entry name" value="ABC_transporter-like_ATP-bd"/>
</dbReference>
<dbReference type="PANTHER" id="PTHR43514">
    <property type="entry name" value="ABC TRANSPORTER I FAMILY MEMBER 10"/>
    <property type="match status" value="1"/>
</dbReference>
<dbReference type="GO" id="GO:0016020">
    <property type="term" value="C:membrane"/>
    <property type="evidence" value="ECO:0007669"/>
    <property type="project" value="InterPro"/>
</dbReference>
<dbReference type="GO" id="GO:0005524">
    <property type="term" value="F:ATP binding"/>
    <property type="evidence" value="ECO:0007669"/>
    <property type="project" value="UniProtKB-KW"/>
</dbReference>
<evidence type="ECO:0000256" key="10">
    <source>
        <dbReference type="PROSITE-ProRule" id="PRU01213"/>
    </source>
</evidence>
<sequence>MTETGEGIAARLSGQLGGFTLDVAFTAPSQGVTALFGPSGCGKTTILRCIAGLQRLAGRLTVGTEVWQDERRFLPAHRRGAAYVFQEASLFPHLDVRGNLDFGRRRLPASRQPTARLDELVVLLGLEPLLPRRPQALSGGERQRVSLARALLAEPRLLLLDEPLSALDQDAKDEILSYLERLHAQLRIPAILVTHDRTEVERLADRVVVLRAGHVVGSGAIAEVLADPVLPFAARQGAASVLRATVVGHEAADGLAVLDLAGHRILLASPELPVGAALRLRVRSADVSLTLAPSQDTTILNVIPATIGRILPAGLAELDVALRLADGQHLAGRITRRSARLLALTEGQPVHAQMKGVSLSGAVEGM</sequence>
<evidence type="ECO:0000256" key="3">
    <source>
        <dbReference type="ARBA" id="ARBA00022475"/>
    </source>
</evidence>
<evidence type="ECO:0000256" key="6">
    <source>
        <dbReference type="ARBA" id="ARBA00022741"/>
    </source>
</evidence>
<dbReference type="PROSITE" id="PS00211">
    <property type="entry name" value="ABC_TRANSPORTER_1"/>
    <property type="match status" value="1"/>
</dbReference>
<dbReference type="Gene3D" id="2.40.50.100">
    <property type="match status" value="1"/>
</dbReference>
<protein>
    <submittedName>
        <fullName evidence="13">Molybdate transport system ATP-binding protein</fullName>
    </submittedName>
</protein>
<keyword evidence="8" id="KW-1278">Translocase</keyword>
<dbReference type="PANTHER" id="PTHR43514:SF10">
    <property type="entry name" value="MOLYBDENUM IMPORT ATP-BINDING PROTEIN MODC 2"/>
    <property type="match status" value="1"/>
</dbReference>
<dbReference type="Proteomes" id="UP000198793">
    <property type="component" value="Unassembled WGS sequence"/>
</dbReference>
<organism evidence="13 14">
    <name type="scientific">Aureimonas jatrophae</name>
    <dbReference type="NCBI Taxonomy" id="1166073"/>
    <lineage>
        <taxon>Bacteria</taxon>
        <taxon>Pseudomonadati</taxon>
        <taxon>Pseudomonadota</taxon>
        <taxon>Alphaproteobacteria</taxon>
        <taxon>Hyphomicrobiales</taxon>
        <taxon>Aurantimonadaceae</taxon>
        <taxon>Aureimonas</taxon>
    </lineage>
</organism>
<evidence type="ECO:0000256" key="2">
    <source>
        <dbReference type="ARBA" id="ARBA00022448"/>
    </source>
</evidence>
<dbReference type="PROSITE" id="PS50893">
    <property type="entry name" value="ABC_TRANSPORTER_2"/>
    <property type="match status" value="1"/>
</dbReference>
<evidence type="ECO:0000256" key="8">
    <source>
        <dbReference type="ARBA" id="ARBA00022967"/>
    </source>
</evidence>
<keyword evidence="5" id="KW-0997">Cell inner membrane</keyword>
<dbReference type="InterPro" id="IPR008995">
    <property type="entry name" value="Mo/tungstate-bd_C_term_dom"/>
</dbReference>
<keyword evidence="7 13" id="KW-0067">ATP-binding</keyword>
<dbReference type="AlphaFoldDB" id="A0A1H0CMM3"/>
<keyword evidence="14" id="KW-1185">Reference proteome</keyword>
<dbReference type="STRING" id="1166073.SAMN05192530_101380"/>
<evidence type="ECO:0000259" key="12">
    <source>
        <dbReference type="PROSITE" id="PS51866"/>
    </source>
</evidence>
<dbReference type="EMBL" id="FNIT01000001">
    <property type="protein sequence ID" value="SDN59167.1"/>
    <property type="molecule type" value="Genomic_DNA"/>
</dbReference>
<dbReference type="InterPro" id="IPR005116">
    <property type="entry name" value="Transp-assoc_OB_typ1"/>
</dbReference>
<gene>
    <name evidence="13" type="ORF">SAMN05192530_101380</name>
</gene>
<dbReference type="GO" id="GO:0015098">
    <property type="term" value="F:molybdate ion transmembrane transporter activity"/>
    <property type="evidence" value="ECO:0007669"/>
    <property type="project" value="InterPro"/>
</dbReference>
<evidence type="ECO:0000259" key="11">
    <source>
        <dbReference type="PROSITE" id="PS50893"/>
    </source>
</evidence>
<evidence type="ECO:0000313" key="13">
    <source>
        <dbReference type="EMBL" id="SDN59167.1"/>
    </source>
</evidence>
<proteinExistence type="inferred from homology"/>
<evidence type="ECO:0000313" key="14">
    <source>
        <dbReference type="Proteomes" id="UP000198793"/>
    </source>
</evidence>
<keyword evidence="9" id="KW-0472">Membrane</keyword>
<keyword evidence="6" id="KW-0547">Nucleotide-binding</keyword>
<reference evidence="13 14" key="1">
    <citation type="submission" date="2016-10" db="EMBL/GenBank/DDBJ databases">
        <authorList>
            <person name="de Groot N.N."/>
        </authorList>
    </citation>
    <scope>NUCLEOTIDE SEQUENCE [LARGE SCALE GENOMIC DNA]</scope>
    <source>
        <strain evidence="14">L7-484,KACC 16230,DSM 25025</strain>
    </source>
</reference>
<dbReference type="PROSITE" id="PS51866">
    <property type="entry name" value="MOP"/>
    <property type="match status" value="1"/>
</dbReference>
<dbReference type="GO" id="GO:0016887">
    <property type="term" value="F:ATP hydrolysis activity"/>
    <property type="evidence" value="ECO:0007669"/>
    <property type="project" value="InterPro"/>
</dbReference>
<dbReference type="NCBIfam" id="TIGR02142">
    <property type="entry name" value="modC_ABC"/>
    <property type="match status" value="1"/>
</dbReference>